<proteinExistence type="predicted"/>
<protein>
    <submittedName>
        <fullName evidence="1">Uncharacterized protein</fullName>
    </submittedName>
</protein>
<gene>
    <name evidence="1" type="ORF">SDC9_84191</name>
</gene>
<name>A0A644ZFT8_9ZZZZ</name>
<comment type="caution">
    <text evidence="1">The sequence shown here is derived from an EMBL/GenBank/DDBJ whole genome shotgun (WGS) entry which is preliminary data.</text>
</comment>
<organism evidence="1">
    <name type="scientific">bioreactor metagenome</name>
    <dbReference type="NCBI Taxonomy" id="1076179"/>
    <lineage>
        <taxon>unclassified sequences</taxon>
        <taxon>metagenomes</taxon>
        <taxon>ecological metagenomes</taxon>
    </lineage>
</organism>
<dbReference type="EMBL" id="VSSQ01007995">
    <property type="protein sequence ID" value="MPM37573.1"/>
    <property type="molecule type" value="Genomic_DNA"/>
</dbReference>
<dbReference type="AlphaFoldDB" id="A0A644ZFT8"/>
<accession>A0A644ZFT8</accession>
<evidence type="ECO:0000313" key="1">
    <source>
        <dbReference type="EMBL" id="MPM37573.1"/>
    </source>
</evidence>
<reference evidence="1" key="1">
    <citation type="submission" date="2019-08" db="EMBL/GenBank/DDBJ databases">
        <authorList>
            <person name="Kucharzyk K."/>
            <person name="Murdoch R.W."/>
            <person name="Higgins S."/>
            <person name="Loffler F."/>
        </authorList>
    </citation>
    <scope>NUCLEOTIDE SEQUENCE</scope>
</reference>
<sequence length="118" mass="13680">MKKILRFTVPLFIISILFLGLVSYSSKIKNPFIPLKALIQLETSDDNVIKFSDKPLRYMSRSVDDFKNHMEYDGYTVDQLGRCFVLEKDCETTSLIFEGFLGSYEIFSNELESKNTNE</sequence>